<name>A0A7J8T948_GOSDV</name>
<accession>A0A7J8T948</accession>
<proteinExistence type="predicted"/>
<protein>
    <submittedName>
        <fullName evidence="1">Uncharacterized protein</fullName>
    </submittedName>
</protein>
<sequence length="23" mass="2647">MSKLTLALTMLFTTVLLMNLHRV</sequence>
<dbReference type="EMBL" id="JABFAC010239108">
    <property type="protein sequence ID" value="MBA0634713.1"/>
    <property type="molecule type" value="Genomic_DNA"/>
</dbReference>
<dbReference type="AlphaFoldDB" id="A0A7J8T948"/>
<keyword evidence="2" id="KW-1185">Reference proteome</keyword>
<reference evidence="1 2" key="1">
    <citation type="journal article" date="2019" name="Genome Biol. Evol.">
        <title>Insights into the evolution of the New World diploid cottons (Gossypium, subgenus Houzingenia) based on genome sequencing.</title>
        <authorList>
            <person name="Grover C.E."/>
            <person name="Arick M.A. 2nd"/>
            <person name="Thrash A."/>
            <person name="Conover J.L."/>
            <person name="Sanders W.S."/>
            <person name="Peterson D.G."/>
            <person name="Frelichowski J.E."/>
            <person name="Scheffler J.A."/>
            <person name="Scheffler B.E."/>
            <person name="Wendel J.F."/>
        </authorList>
    </citation>
    <scope>NUCLEOTIDE SEQUENCE [LARGE SCALE GENOMIC DNA]</scope>
    <source>
        <strain evidence="1">27</strain>
        <tissue evidence="1">Leaf</tissue>
    </source>
</reference>
<comment type="caution">
    <text evidence="1">The sequence shown here is derived from an EMBL/GenBank/DDBJ whole genome shotgun (WGS) entry which is preliminary data.</text>
</comment>
<evidence type="ECO:0000313" key="2">
    <source>
        <dbReference type="Proteomes" id="UP000593561"/>
    </source>
</evidence>
<evidence type="ECO:0000313" key="1">
    <source>
        <dbReference type="EMBL" id="MBA0634713.1"/>
    </source>
</evidence>
<organism evidence="1 2">
    <name type="scientific">Gossypium davidsonii</name>
    <name type="common">Davidson's cotton</name>
    <name type="synonym">Gossypium klotzschianum subsp. davidsonii</name>
    <dbReference type="NCBI Taxonomy" id="34287"/>
    <lineage>
        <taxon>Eukaryota</taxon>
        <taxon>Viridiplantae</taxon>
        <taxon>Streptophyta</taxon>
        <taxon>Embryophyta</taxon>
        <taxon>Tracheophyta</taxon>
        <taxon>Spermatophyta</taxon>
        <taxon>Magnoliopsida</taxon>
        <taxon>eudicotyledons</taxon>
        <taxon>Gunneridae</taxon>
        <taxon>Pentapetalae</taxon>
        <taxon>rosids</taxon>
        <taxon>malvids</taxon>
        <taxon>Malvales</taxon>
        <taxon>Malvaceae</taxon>
        <taxon>Malvoideae</taxon>
        <taxon>Gossypium</taxon>
    </lineage>
</organism>
<gene>
    <name evidence="1" type="ORF">Godav_028957</name>
</gene>
<dbReference type="Proteomes" id="UP000593561">
    <property type="component" value="Unassembled WGS sequence"/>
</dbReference>